<dbReference type="EMBL" id="SGWQ01000003">
    <property type="protein sequence ID" value="RZS41082.1"/>
    <property type="molecule type" value="Genomic_DNA"/>
</dbReference>
<dbReference type="PANTHER" id="PTHR36530">
    <property type="entry name" value="INHIBITOR OF CYSTEINE PEPTIDASE"/>
    <property type="match status" value="1"/>
</dbReference>
<protein>
    <submittedName>
        <fullName evidence="4">Putative secreted protein</fullName>
    </submittedName>
</protein>
<gene>
    <name evidence="4" type="ORF">EV193_103400</name>
</gene>
<dbReference type="AlphaFoldDB" id="A0A4Q7KZF0"/>
<dbReference type="OrthoDB" id="3556586at2"/>
<evidence type="ECO:0000256" key="2">
    <source>
        <dbReference type="ARBA" id="ARBA00022704"/>
    </source>
</evidence>
<name>A0A4Q7KZF0_9PSEU</name>
<reference evidence="4 5" key="1">
    <citation type="submission" date="2019-02" db="EMBL/GenBank/DDBJ databases">
        <title>Genomic Encyclopedia of Type Strains, Phase IV (KMG-IV): sequencing the most valuable type-strain genomes for metagenomic binning, comparative biology and taxonomic classification.</title>
        <authorList>
            <person name="Goeker M."/>
        </authorList>
    </citation>
    <scope>NUCLEOTIDE SEQUENCE [LARGE SCALE GENOMIC DNA]</scope>
    <source>
        <strain evidence="4 5">DSM 101727</strain>
    </source>
</reference>
<dbReference type="Pfam" id="PF09394">
    <property type="entry name" value="Inhibitor_I42"/>
    <property type="match status" value="1"/>
</dbReference>
<dbReference type="InterPro" id="IPR052781">
    <property type="entry name" value="Cys_protease_inhibitor_I42"/>
</dbReference>
<evidence type="ECO:0000313" key="4">
    <source>
        <dbReference type="EMBL" id="RZS41082.1"/>
    </source>
</evidence>
<dbReference type="GO" id="GO:0004869">
    <property type="term" value="F:cysteine-type endopeptidase inhibitor activity"/>
    <property type="evidence" value="ECO:0007669"/>
    <property type="project" value="UniProtKB-KW"/>
</dbReference>
<dbReference type="InterPro" id="IPR018990">
    <property type="entry name" value="Prot_inh_I42_chagasin"/>
</dbReference>
<keyword evidence="1" id="KW-0646">Protease inhibitor</keyword>
<accession>A0A4Q7KZF0</accession>
<organism evidence="4 5">
    <name type="scientific">Herbihabitans rhizosphaerae</name>
    <dbReference type="NCBI Taxonomy" id="1872711"/>
    <lineage>
        <taxon>Bacteria</taxon>
        <taxon>Bacillati</taxon>
        <taxon>Actinomycetota</taxon>
        <taxon>Actinomycetes</taxon>
        <taxon>Pseudonocardiales</taxon>
        <taxon>Pseudonocardiaceae</taxon>
        <taxon>Herbihabitans</taxon>
    </lineage>
</organism>
<feature type="domain" description="Proteinase inhibitor I42 chagasin" evidence="3">
    <location>
        <begin position="17"/>
        <end position="98"/>
    </location>
</feature>
<evidence type="ECO:0000259" key="3">
    <source>
        <dbReference type="Pfam" id="PF09394"/>
    </source>
</evidence>
<dbReference type="PANTHER" id="PTHR36530:SF1">
    <property type="entry name" value="AMOEBIASIN-1"/>
    <property type="match status" value="1"/>
</dbReference>
<dbReference type="Gene3D" id="2.60.40.2020">
    <property type="match status" value="1"/>
</dbReference>
<dbReference type="SUPFAM" id="SSF141066">
    <property type="entry name" value="ICP-like"/>
    <property type="match status" value="1"/>
</dbReference>
<keyword evidence="5" id="KW-1185">Reference proteome</keyword>
<evidence type="ECO:0000313" key="5">
    <source>
        <dbReference type="Proteomes" id="UP000294257"/>
    </source>
</evidence>
<dbReference type="RefSeq" id="WP_130344041.1">
    <property type="nucleotide sequence ID" value="NZ_SGWQ01000003.1"/>
</dbReference>
<comment type="caution">
    <text evidence="4">The sequence shown here is derived from an EMBL/GenBank/DDBJ whole genome shotgun (WGS) entry which is preliminary data.</text>
</comment>
<dbReference type="Proteomes" id="UP000294257">
    <property type="component" value="Unassembled WGS sequence"/>
</dbReference>
<proteinExistence type="predicted"/>
<keyword evidence="2" id="KW-0789">Thiol protease inhibitor</keyword>
<sequence>MALVHLVESDARRTTLVRKGDTVELRLAEIPTTGYRWRWRLPNGLRLIADEHVRPEPGLPGAPGQPGQRRLAFDITDSGEHELTAELVRPWEDTPRRTLSFVLQARVT</sequence>
<dbReference type="InterPro" id="IPR036331">
    <property type="entry name" value="Chagasin-like_sf"/>
</dbReference>
<evidence type="ECO:0000256" key="1">
    <source>
        <dbReference type="ARBA" id="ARBA00022690"/>
    </source>
</evidence>